<dbReference type="InterPro" id="IPR020615">
    <property type="entry name" value="Thiolase_acyl_enz_int_AS"/>
</dbReference>
<dbReference type="Pfam" id="PF00108">
    <property type="entry name" value="Thiolase_N"/>
    <property type="match status" value="1"/>
</dbReference>
<evidence type="ECO:0000313" key="10">
    <source>
        <dbReference type="Proteomes" id="UP000230750"/>
    </source>
</evidence>
<gene>
    <name evidence="9" type="ORF">BSL78_00683</name>
</gene>
<dbReference type="PROSITE" id="PS00098">
    <property type="entry name" value="THIOLASE_1"/>
    <property type="match status" value="1"/>
</dbReference>
<keyword evidence="10" id="KW-1185">Reference proteome</keyword>
<dbReference type="InterPro" id="IPR020617">
    <property type="entry name" value="Thiolase_C"/>
</dbReference>
<dbReference type="InterPro" id="IPR020616">
    <property type="entry name" value="Thiolase_N"/>
</dbReference>
<dbReference type="EMBL" id="MRZV01000013">
    <property type="protein sequence ID" value="PIK62365.1"/>
    <property type="molecule type" value="Genomic_DNA"/>
</dbReference>
<comment type="caution">
    <text evidence="9">The sequence shown here is derived from an EMBL/GenBank/DDBJ whole genome shotgun (WGS) entry which is preliminary data.</text>
</comment>
<dbReference type="Pfam" id="PF02803">
    <property type="entry name" value="Thiolase_C"/>
    <property type="match status" value="1"/>
</dbReference>
<dbReference type="PANTHER" id="PTHR18919">
    <property type="entry name" value="ACETYL-COA C-ACYLTRANSFERASE"/>
    <property type="match status" value="1"/>
</dbReference>
<reference evidence="9 10" key="1">
    <citation type="journal article" date="2017" name="PLoS Biol.">
        <title>The sea cucumber genome provides insights into morphological evolution and visceral regeneration.</title>
        <authorList>
            <person name="Zhang X."/>
            <person name="Sun L."/>
            <person name="Yuan J."/>
            <person name="Sun Y."/>
            <person name="Gao Y."/>
            <person name="Zhang L."/>
            <person name="Li S."/>
            <person name="Dai H."/>
            <person name="Hamel J.F."/>
            <person name="Liu C."/>
            <person name="Yu Y."/>
            <person name="Liu S."/>
            <person name="Lin W."/>
            <person name="Guo K."/>
            <person name="Jin S."/>
            <person name="Xu P."/>
            <person name="Storey K.B."/>
            <person name="Huan P."/>
            <person name="Zhang T."/>
            <person name="Zhou Y."/>
            <person name="Zhang J."/>
            <person name="Lin C."/>
            <person name="Li X."/>
            <person name="Xing L."/>
            <person name="Huo D."/>
            <person name="Sun M."/>
            <person name="Wang L."/>
            <person name="Mercier A."/>
            <person name="Li F."/>
            <person name="Yang H."/>
            <person name="Xiang J."/>
        </authorList>
    </citation>
    <scope>NUCLEOTIDE SEQUENCE [LARGE SCALE GENOMIC DNA]</scope>
    <source>
        <strain evidence="9">Shaxun</strain>
        <tissue evidence="9">Muscle</tissue>
    </source>
</reference>
<comment type="similarity">
    <text evidence="2 6">Belongs to the thiolase-like superfamily. Thiolase family.</text>
</comment>
<sequence>MAALCYIIKAGRLGLLTLARLRLHRVKGIFIVAAKRTPFGAFGGSLKNKTATDLCEVAATAALREANINPELIDSTFVGNVSSSSADGPYIARHVSVRVGVPIASPALTVNRLCGSGFQSIVSGVQDILCGESEVVLTGGAENMSMAPYMVRGARFGIPLGTDLKMEDALWATLTDLQIKTPMGVTAETLGAKYGVTREDADQLALTSQHRWKAANDAGYFKQEMAPVEVKTKKGPKMLDVDEHPRGETTMDILKKLPPVFKKDGLVSAGNASGICDGAGVNILASEEAVTKHGLTPLARIVSYNASGCDPHIMGIGPVYAIRKALDKAGLKLDDMDLVEVNEAFAAQFVAVQRELGLDMDKTNVNGGAVAVGHPVGASGARITAHLTHELKRRGGKYAVGSACIGGGQGIAIILENIN</sequence>
<evidence type="ECO:0000313" key="9">
    <source>
        <dbReference type="EMBL" id="PIK62365.1"/>
    </source>
</evidence>
<feature type="domain" description="Thiolase C-terminal" evidence="8">
    <location>
        <begin position="295"/>
        <end position="416"/>
    </location>
</feature>
<dbReference type="InterPro" id="IPR020613">
    <property type="entry name" value="Thiolase_CS"/>
</dbReference>
<accession>A0A2G8LQ46</accession>
<name>A0A2G8LQ46_STIJA</name>
<dbReference type="InterPro" id="IPR020610">
    <property type="entry name" value="Thiolase_AS"/>
</dbReference>
<dbReference type="CDD" id="cd00751">
    <property type="entry name" value="thiolase"/>
    <property type="match status" value="1"/>
</dbReference>
<dbReference type="Proteomes" id="UP000230750">
    <property type="component" value="Unassembled WGS sequence"/>
</dbReference>
<dbReference type="PROSITE" id="PS00099">
    <property type="entry name" value="THIOLASE_3"/>
    <property type="match status" value="1"/>
</dbReference>
<dbReference type="STRING" id="307972.A0A2G8LQ46"/>
<feature type="active site" description="Proton acceptor" evidence="5">
    <location>
        <position position="374"/>
    </location>
</feature>
<comment type="pathway">
    <text evidence="1">Lipid metabolism.</text>
</comment>
<feature type="active site" description="Proton acceptor" evidence="5">
    <location>
        <position position="404"/>
    </location>
</feature>
<dbReference type="InterPro" id="IPR016039">
    <property type="entry name" value="Thiolase-like"/>
</dbReference>
<dbReference type="PROSITE" id="PS00737">
    <property type="entry name" value="THIOLASE_2"/>
    <property type="match status" value="1"/>
</dbReference>
<evidence type="ECO:0000256" key="3">
    <source>
        <dbReference type="ARBA" id="ARBA00022679"/>
    </source>
</evidence>
<evidence type="ECO:0000256" key="1">
    <source>
        <dbReference type="ARBA" id="ARBA00005189"/>
    </source>
</evidence>
<dbReference type="OrthoDB" id="5404651at2759"/>
<dbReference type="PANTHER" id="PTHR18919:SF107">
    <property type="entry name" value="ACETYL-COA ACETYLTRANSFERASE, CYTOSOLIC"/>
    <property type="match status" value="1"/>
</dbReference>
<keyword evidence="4 6" id="KW-0012">Acyltransferase</keyword>
<feature type="active site" description="Acyl-thioester intermediate" evidence="5">
    <location>
        <position position="114"/>
    </location>
</feature>
<dbReference type="FunFam" id="3.40.47.10:FF:000010">
    <property type="entry name" value="Acetyl-CoA acetyltransferase (Thiolase)"/>
    <property type="match status" value="1"/>
</dbReference>
<keyword evidence="3 6" id="KW-0808">Transferase</keyword>
<evidence type="ECO:0000259" key="8">
    <source>
        <dbReference type="Pfam" id="PF02803"/>
    </source>
</evidence>
<evidence type="ECO:0000256" key="6">
    <source>
        <dbReference type="RuleBase" id="RU003557"/>
    </source>
</evidence>
<dbReference type="SUPFAM" id="SSF53901">
    <property type="entry name" value="Thiolase-like"/>
    <property type="match status" value="2"/>
</dbReference>
<organism evidence="9 10">
    <name type="scientific">Stichopus japonicus</name>
    <name type="common">Sea cucumber</name>
    <dbReference type="NCBI Taxonomy" id="307972"/>
    <lineage>
        <taxon>Eukaryota</taxon>
        <taxon>Metazoa</taxon>
        <taxon>Echinodermata</taxon>
        <taxon>Eleutherozoa</taxon>
        <taxon>Echinozoa</taxon>
        <taxon>Holothuroidea</taxon>
        <taxon>Aspidochirotacea</taxon>
        <taxon>Aspidochirotida</taxon>
        <taxon>Stichopodidae</taxon>
        <taxon>Apostichopus</taxon>
    </lineage>
</organism>
<proteinExistence type="inferred from homology"/>
<evidence type="ECO:0000256" key="4">
    <source>
        <dbReference type="ARBA" id="ARBA00023315"/>
    </source>
</evidence>
<dbReference type="AlphaFoldDB" id="A0A2G8LQ46"/>
<evidence type="ECO:0000259" key="7">
    <source>
        <dbReference type="Pfam" id="PF00108"/>
    </source>
</evidence>
<protein>
    <submittedName>
        <fullName evidence="9">Putative 3-ketoacyl-CoA thiolase, mitochondrial</fullName>
    </submittedName>
</protein>
<dbReference type="GO" id="GO:0003985">
    <property type="term" value="F:acetyl-CoA C-acetyltransferase activity"/>
    <property type="evidence" value="ECO:0007669"/>
    <property type="project" value="TreeGrafter"/>
</dbReference>
<evidence type="ECO:0000256" key="2">
    <source>
        <dbReference type="ARBA" id="ARBA00010982"/>
    </source>
</evidence>
<dbReference type="Gene3D" id="3.40.47.10">
    <property type="match status" value="1"/>
</dbReference>
<dbReference type="InterPro" id="IPR002155">
    <property type="entry name" value="Thiolase"/>
</dbReference>
<feature type="domain" description="Thiolase N-terminal" evidence="7">
    <location>
        <begin position="29"/>
        <end position="288"/>
    </location>
</feature>
<dbReference type="GO" id="GO:0005739">
    <property type="term" value="C:mitochondrion"/>
    <property type="evidence" value="ECO:0007669"/>
    <property type="project" value="TreeGrafter"/>
</dbReference>
<dbReference type="PIRSF" id="PIRSF000429">
    <property type="entry name" value="Ac-CoA_Ac_transf"/>
    <property type="match status" value="1"/>
</dbReference>
<dbReference type="GO" id="GO:0006635">
    <property type="term" value="P:fatty acid beta-oxidation"/>
    <property type="evidence" value="ECO:0007669"/>
    <property type="project" value="TreeGrafter"/>
</dbReference>
<dbReference type="NCBIfam" id="TIGR01930">
    <property type="entry name" value="AcCoA-C-Actrans"/>
    <property type="match status" value="1"/>
</dbReference>
<evidence type="ECO:0000256" key="5">
    <source>
        <dbReference type="PIRSR" id="PIRSR000429-1"/>
    </source>
</evidence>